<dbReference type="RefSeq" id="WP_157307123.1">
    <property type="nucleotide sequence ID" value="NZ_WRXN01000006.1"/>
</dbReference>
<dbReference type="EMBL" id="WRXN01000006">
    <property type="protein sequence ID" value="MVT09681.1"/>
    <property type="molecule type" value="Genomic_DNA"/>
</dbReference>
<reference evidence="1 2" key="1">
    <citation type="submission" date="2019-12" db="EMBL/GenBank/DDBJ databases">
        <title>Chitinophaga sp. strain ysch24 (GDMCC 1.1355), whole genome shotgun sequence.</title>
        <authorList>
            <person name="Zhang X."/>
        </authorList>
    </citation>
    <scope>NUCLEOTIDE SEQUENCE [LARGE SCALE GENOMIC DNA]</scope>
    <source>
        <strain evidence="2">ysch24</strain>
    </source>
</reference>
<sequence length="117" mass="13112">MNKAKFFLIVIAIIAFAGGIFAFRANRFTPETELWRLNGQFSTYTTFINGRTYSTVLAICVRAGRWPSTNTPLVNTLYTALGWVPFYYTTSPPPTTYTTFVQMVVCLQTTTGTTAIE</sequence>
<protein>
    <submittedName>
        <fullName evidence="1">Uncharacterized protein</fullName>
    </submittedName>
</protein>
<comment type="caution">
    <text evidence="1">The sequence shown here is derived from an EMBL/GenBank/DDBJ whole genome shotgun (WGS) entry which is preliminary data.</text>
</comment>
<proteinExistence type="predicted"/>
<evidence type="ECO:0000313" key="2">
    <source>
        <dbReference type="Proteomes" id="UP000461730"/>
    </source>
</evidence>
<keyword evidence="2" id="KW-1185">Reference proteome</keyword>
<organism evidence="1 2">
    <name type="scientific">Chitinophaga tropicalis</name>
    <dbReference type="NCBI Taxonomy" id="2683588"/>
    <lineage>
        <taxon>Bacteria</taxon>
        <taxon>Pseudomonadati</taxon>
        <taxon>Bacteroidota</taxon>
        <taxon>Chitinophagia</taxon>
        <taxon>Chitinophagales</taxon>
        <taxon>Chitinophagaceae</taxon>
        <taxon>Chitinophaga</taxon>
    </lineage>
</organism>
<dbReference type="AlphaFoldDB" id="A0A7K1U5N8"/>
<dbReference type="Proteomes" id="UP000461730">
    <property type="component" value="Unassembled WGS sequence"/>
</dbReference>
<accession>A0A7K1U5N8</accession>
<name>A0A7K1U5N8_9BACT</name>
<evidence type="ECO:0000313" key="1">
    <source>
        <dbReference type="EMBL" id="MVT09681.1"/>
    </source>
</evidence>
<gene>
    <name evidence="1" type="ORF">GO493_15535</name>
</gene>